<comment type="caution">
    <text evidence="1">The sequence shown here is derived from an EMBL/GenBank/DDBJ whole genome shotgun (WGS) entry which is preliminary data.</text>
</comment>
<proteinExistence type="predicted"/>
<sequence>MENAKISDTAIGNKLNISSQGVGRIRRKLEKEIIKSYSLNLDYTKLGIGIFFQGKIKLTAEGIELGKKKVEEKLMNNERFFALYELLGENFSYLFIAAFKDVHELHSFFNSNKNYENFHKYIQVTDTISIPIRGMLKNNMIPLINKLIDEQKTRKIKINFDS</sequence>
<reference evidence="1" key="1">
    <citation type="journal article" date="2014" name="Front. Microbiol.">
        <title>High frequency of phylogenetically diverse reductive dehalogenase-homologous genes in deep subseafloor sedimentary metagenomes.</title>
        <authorList>
            <person name="Kawai M."/>
            <person name="Futagami T."/>
            <person name="Toyoda A."/>
            <person name="Takaki Y."/>
            <person name="Nishi S."/>
            <person name="Hori S."/>
            <person name="Arai W."/>
            <person name="Tsubouchi T."/>
            <person name="Morono Y."/>
            <person name="Uchiyama I."/>
            <person name="Ito T."/>
            <person name="Fujiyama A."/>
            <person name="Inagaki F."/>
            <person name="Takami H."/>
        </authorList>
    </citation>
    <scope>NUCLEOTIDE SEQUENCE</scope>
    <source>
        <strain evidence="1">Expedition CK06-06</strain>
    </source>
</reference>
<protein>
    <recommendedName>
        <fullName evidence="2">HTH asnC-type domain-containing protein</fullName>
    </recommendedName>
</protein>
<gene>
    <name evidence="1" type="ORF">S03H2_11847</name>
</gene>
<name>X1FHH4_9ZZZZ</name>
<accession>X1FHH4</accession>
<dbReference type="EMBL" id="BARU01006031">
    <property type="protein sequence ID" value="GAH44412.1"/>
    <property type="molecule type" value="Genomic_DNA"/>
</dbReference>
<evidence type="ECO:0000313" key="1">
    <source>
        <dbReference type="EMBL" id="GAH44412.1"/>
    </source>
</evidence>
<organism evidence="1">
    <name type="scientific">marine sediment metagenome</name>
    <dbReference type="NCBI Taxonomy" id="412755"/>
    <lineage>
        <taxon>unclassified sequences</taxon>
        <taxon>metagenomes</taxon>
        <taxon>ecological metagenomes</taxon>
    </lineage>
</organism>
<dbReference type="AlphaFoldDB" id="X1FHH4"/>
<evidence type="ECO:0008006" key="2">
    <source>
        <dbReference type="Google" id="ProtNLM"/>
    </source>
</evidence>